<evidence type="ECO:0000256" key="5">
    <source>
        <dbReference type="PROSITE-ProRule" id="PRU01240"/>
    </source>
</evidence>
<dbReference type="InterPro" id="IPR023827">
    <property type="entry name" value="Peptidase_S8_Asp-AS"/>
</dbReference>
<dbReference type="PRINTS" id="PR00723">
    <property type="entry name" value="SUBTILISIN"/>
</dbReference>
<dbReference type="PROSITE" id="PS51892">
    <property type="entry name" value="SUBTILASE"/>
    <property type="match status" value="1"/>
</dbReference>
<dbReference type="EMBL" id="JAGINW010000001">
    <property type="protein sequence ID" value="MBP2328267.1"/>
    <property type="molecule type" value="Genomic_DNA"/>
</dbReference>
<dbReference type="GO" id="GO:0008233">
    <property type="term" value="F:peptidase activity"/>
    <property type="evidence" value="ECO:0007669"/>
    <property type="project" value="UniProtKB-KW"/>
</dbReference>
<sequence>MARYRLRGVAGWFALVFSVGAVVAPPATANPHTAAGHGVTLVTGDRVLVDGDRLQSITPGAGREQMSLQVFRRGGRLHVMPHDVVRPLADGRLDPRLFDVTGLIDAGYDDARRDTVPVIVSGSGAPPGAREARPLPAARAVAAEVPKNGGWAGIQRLGTGKVWLDAVLRPTLDRSTAQVGAPTGWAAGLTGTGVTVAVVDTGVDGAHPDLAGREVAERNFSTEPDTVDRFGHGTHVAATIASHDAKYRGVAPDARLLDVKVCDVTGRCPASRVIEGMRWAAEQGAQVVNMSLSFPDSEGLDPMEAAIEELSAHNGMLFVVAAGNAGARGTLRSPGTTDAALTVGAVERDDTLASFSSRGPRSGDGGIKPDITAPGVDIVAARSAQGHAGTPIDDKHVALSGTSMATPHVAGAAALLKQQHPDWSGTQLKATLTAAAHPNSALTAYEQGAGRLDVAAALTTTITTDPVSIGIGVEWPHDDDVSAPKRLAYRNSGTEPVTLDLTVSTNGPDGKQHNVFSVVPARVTVPAGGQADVTATGDPRAAAANGIYSGAVVATGGGRVVRTPVAMNLEAETYRVTFDHLDSAGAPANDYSTTVVSLSGDLIRVVADSDGTGSLRLPAGDYMVMTDFGLDSDQPVLLMRPDLHVGADTRVVLDSRTAKPVRITPPDPAATPGPQSLDVQRKRNGVKAVQTVYYPNGFPAGLRMAHAGPVLSGAEDDVLIAAQFSGTAGHYLLAWQSPGRVPTGFVRKPRVADLARVRTTVGPIPPGVQSDFVVGPTLPSGLASPLGPIPATSPLTTYVTPGLGWSWALFLGFDVSQYSATETYQAGRTYDQSFNEPVFGPTLPAGGTYLFRNGDVIQSLLWPFGDRAGHFGTSTTASARTTLTRDGVLIGDSPTPGWAEFPVRPGMATYTLDVAADRAPGISDFSTRVALSWTFRSDTTAGETLLPLSVVRFTPRLSQTGTAPAGRILAVPLVVDQQVGAANRPLRHFAVEASFDDGASWKTVPVAGRTALVPNPQRPGAFASLRVRATDDHGGELRQTVVRAYRLD</sequence>
<feature type="active site" description="Charge relay system" evidence="5">
    <location>
        <position position="200"/>
    </location>
</feature>
<protein>
    <submittedName>
        <fullName evidence="10">Subtilisin family serine protease</fullName>
    </submittedName>
</protein>
<evidence type="ECO:0000313" key="11">
    <source>
        <dbReference type="Proteomes" id="UP001519332"/>
    </source>
</evidence>
<dbReference type="PANTHER" id="PTHR43806">
    <property type="entry name" value="PEPTIDASE S8"/>
    <property type="match status" value="1"/>
</dbReference>
<proteinExistence type="inferred from homology"/>
<evidence type="ECO:0000256" key="1">
    <source>
        <dbReference type="ARBA" id="ARBA00011073"/>
    </source>
</evidence>
<evidence type="ECO:0000256" key="4">
    <source>
        <dbReference type="ARBA" id="ARBA00022825"/>
    </source>
</evidence>
<dbReference type="PROSITE" id="PS00138">
    <property type="entry name" value="SUBTILASE_SER"/>
    <property type="match status" value="1"/>
</dbReference>
<keyword evidence="8" id="KW-0732">Signal</keyword>
<dbReference type="PANTHER" id="PTHR43806:SF11">
    <property type="entry name" value="CEREVISIN-RELATED"/>
    <property type="match status" value="1"/>
</dbReference>
<keyword evidence="4 5" id="KW-0720">Serine protease</keyword>
<dbReference type="PROSITE" id="PS00136">
    <property type="entry name" value="SUBTILASE_ASP"/>
    <property type="match status" value="1"/>
</dbReference>
<gene>
    <name evidence="10" type="ORF">JOF56_008652</name>
</gene>
<comment type="similarity">
    <text evidence="1 5 6">Belongs to the peptidase S8 family.</text>
</comment>
<evidence type="ECO:0000259" key="9">
    <source>
        <dbReference type="Pfam" id="PF00082"/>
    </source>
</evidence>
<evidence type="ECO:0000256" key="3">
    <source>
        <dbReference type="ARBA" id="ARBA00022801"/>
    </source>
</evidence>
<evidence type="ECO:0000256" key="2">
    <source>
        <dbReference type="ARBA" id="ARBA00022670"/>
    </source>
</evidence>
<evidence type="ECO:0000256" key="8">
    <source>
        <dbReference type="SAM" id="SignalP"/>
    </source>
</evidence>
<dbReference type="InterPro" id="IPR023828">
    <property type="entry name" value="Peptidase_S8_Ser-AS"/>
</dbReference>
<dbReference type="Proteomes" id="UP001519332">
    <property type="component" value="Unassembled WGS sequence"/>
</dbReference>
<dbReference type="Pfam" id="PF00082">
    <property type="entry name" value="Peptidase_S8"/>
    <property type="match status" value="1"/>
</dbReference>
<keyword evidence="3 5" id="KW-0378">Hydrolase</keyword>
<comment type="caution">
    <text evidence="10">The sequence shown here is derived from an EMBL/GenBank/DDBJ whole genome shotgun (WGS) entry which is preliminary data.</text>
</comment>
<keyword evidence="11" id="KW-1185">Reference proteome</keyword>
<dbReference type="Gene3D" id="3.40.50.200">
    <property type="entry name" value="Peptidase S8/S53 domain"/>
    <property type="match status" value="1"/>
</dbReference>
<name>A0ABS4TV27_9PSEU</name>
<dbReference type="InterPro" id="IPR050131">
    <property type="entry name" value="Peptidase_S8_subtilisin-like"/>
</dbReference>
<organism evidence="10 11">
    <name type="scientific">Kibdelosporangium banguiense</name>
    <dbReference type="NCBI Taxonomy" id="1365924"/>
    <lineage>
        <taxon>Bacteria</taxon>
        <taxon>Bacillati</taxon>
        <taxon>Actinomycetota</taxon>
        <taxon>Actinomycetes</taxon>
        <taxon>Pseudonocardiales</taxon>
        <taxon>Pseudonocardiaceae</taxon>
        <taxon>Kibdelosporangium</taxon>
    </lineage>
</organism>
<reference evidence="10 11" key="1">
    <citation type="submission" date="2021-03" db="EMBL/GenBank/DDBJ databases">
        <title>Sequencing the genomes of 1000 actinobacteria strains.</title>
        <authorList>
            <person name="Klenk H.-P."/>
        </authorList>
    </citation>
    <scope>NUCLEOTIDE SEQUENCE [LARGE SCALE GENOMIC DNA]</scope>
    <source>
        <strain evidence="10 11">DSM 46670</strain>
    </source>
</reference>
<dbReference type="RefSeq" id="WP_209645291.1">
    <property type="nucleotide sequence ID" value="NZ_JAGINW010000001.1"/>
</dbReference>
<evidence type="ECO:0000313" key="10">
    <source>
        <dbReference type="EMBL" id="MBP2328267.1"/>
    </source>
</evidence>
<feature type="active site" description="Charge relay system" evidence="5">
    <location>
        <position position="232"/>
    </location>
</feature>
<dbReference type="GO" id="GO:0006508">
    <property type="term" value="P:proteolysis"/>
    <property type="evidence" value="ECO:0007669"/>
    <property type="project" value="UniProtKB-KW"/>
</dbReference>
<feature type="chain" id="PRO_5045953483" evidence="8">
    <location>
        <begin position="30"/>
        <end position="1048"/>
    </location>
</feature>
<dbReference type="SUPFAM" id="SSF52743">
    <property type="entry name" value="Subtilisin-like"/>
    <property type="match status" value="1"/>
</dbReference>
<keyword evidence="2 5" id="KW-0645">Protease</keyword>
<dbReference type="InterPro" id="IPR036852">
    <property type="entry name" value="Peptidase_S8/S53_dom_sf"/>
</dbReference>
<feature type="domain" description="Peptidase S8/S53" evidence="9">
    <location>
        <begin position="191"/>
        <end position="450"/>
    </location>
</feature>
<evidence type="ECO:0000256" key="6">
    <source>
        <dbReference type="RuleBase" id="RU003355"/>
    </source>
</evidence>
<feature type="region of interest" description="Disordered" evidence="7">
    <location>
        <begin position="660"/>
        <end position="682"/>
    </location>
</feature>
<dbReference type="InterPro" id="IPR015500">
    <property type="entry name" value="Peptidase_S8_subtilisin-rel"/>
</dbReference>
<evidence type="ECO:0000256" key="7">
    <source>
        <dbReference type="SAM" id="MobiDB-lite"/>
    </source>
</evidence>
<accession>A0ABS4TV27</accession>
<feature type="signal peptide" evidence="8">
    <location>
        <begin position="1"/>
        <end position="29"/>
    </location>
</feature>
<feature type="active site" description="Charge relay system" evidence="5">
    <location>
        <position position="403"/>
    </location>
</feature>
<dbReference type="InterPro" id="IPR000209">
    <property type="entry name" value="Peptidase_S8/S53_dom"/>
</dbReference>